<protein>
    <submittedName>
        <fullName evidence="5">ABC transporter ATP-binding protein</fullName>
    </submittedName>
</protein>
<dbReference type="InterPro" id="IPR050093">
    <property type="entry name" value="ABC_SmlMolc_Importer"/>
</dbReference>
<feature type="domain" description="ABC transporter" evidence="4">
    <location>
        <begin position="3"/>
        <end position="231"/>
    </location>
</feature>
<evidence type="ECO:0000256" key="3">
    <source>
        <dbReference type="ARBA" id="ARBA00022840"/>
    </source>
</evidence>
<evidence type="ECO:0000313" key="6">
    <source>
        <dbReference type="Proteomes" id="UP001597199"/>
    </source>
</evidence>
<dbReference type="InterPro" id="IPR017871">
    <property type="entry name" value="ABC_transporter-like_CS"/>
</dbReference>
<accession>A0ABW4BIM1</accession>
<dbReference type="Pfam" id="PF00005">
    <property type="entry name" value="ABC_tran"/>
    <property type="match status" value="1"/>
</dbReference>
<keyword evidence="6" id="KW-1185">Reference proteome</keyword>
<dbReference type="SUPFAM" id="SSF52540">
    <property type="entry name" value="P-loop containing nucleoside triphosphate hydrolases"/>
    <property type="match status" value="1"/>
</dbReference>
<evidence type="ECO:0000256" key="1">
    <source>
        <dbReference type="ARBA" id="ARBA00022448"/>
    </source>
</evidence>
<keyword evidence="2" id="KW-0547">Nucleotide-binding</keyword>
<dbReference type="Proteomes" id="UP001597199">
    <property type="component" value="Unassembled WGS sequence"/>
</dbReference>
<gene>
    <name evidence="5" type="ORF">ACFQ41_12065</name>
</gene>
<dbReference type="PROSITE" id="PS50893">
    <property type="entry name" value="ABC_TRANSPORTER_2"/>
    <property type="match status" value="1"/>
</dbReference>
<comment type="caution">
    <text evidence="5">The sequence shown here is derived from an EMBL/GenBank/DDBJ whole genome shotgun (WGS) entry which is preliminary data.</text>
</comment>
<dbReference type="InterPro" id="IPR003593">
    <property type="entry name" value="AAA+_ATPase"/>
</dbReference>
<dbReference type="EMBL" id="JBHTOA010000047">
    <property type="protein sequence ID" value="MFD1400044.1"/>
    <property type="molecule type" value="Genomic_DNA"/>
</dbReference>
<dbReference type="InterPro" id="IPR027417">
    <property type="entry name" value="P-loop_NTPase"/>
</dbReference>
<evidence type="ECO:0000313" key="5">
    <source>
        <dbReference type="EMBL" id="MFD1400044.1"/>
    </source>
</evidence>
<dbReference type="RefSeq" id="WP_204119717.1">
    <property type="nucleotide sequence ID" value="NZ_BOLV01000023.1"/>
</dbReference>
<keyword evidence="1" id="KW-0813">Transport</keyword>
<dbReference type="GO" id="GO:0005524">
    <property type="term" value="F:ATP binding"/>
    <property type="evidence" value="ECO:0007669"/>
    <property type="project" value="UniProtKB-KW"/>
</dbReference>
<reference evidence="6" key="1">
    <citation type="journal article" date="2019" name="Int. J. Syst. Evol. Microbiol.">
        <title>The Global Catalogue of Microorganisms (GCM) 10K type strain sequencing project: providing services to taxonomists for standard genome sequencing and annotation.</title>
        <authorList>
            <consortium name="The Broad Institute Genomics Platform"/>
            <consortium name="The Broad Institute Genome Sequencing Center for Infectious Disease"/>
            <person name="Wu L."/>
            <person name="Ma J."/>
        </authorList>
    </citation>
    <scope>NUCLEOTIDE SEQUENCE [LARGE SCALE GENOMIC DNA]</scope>
    <source>
        <strain evidence="6">CCM 9110</strain>
    </source>
</reference>
<sequence>MKLTVAGLTAVRGDQPVLADLSFAVPDRGILAVLGPSGTGKTTLIDALTRQLPSTGDCRLDDAPIDPRHQHLAVVPQDYGLLPWRTVAQNVALPLKVSQHHRLDAAQHQAVAQVMAALGIAELAKRYPNRLSGGQQQRVALARAFAQAPDLLMLDEAFSALDPVVKARAYQLFISQWQARPVTTLLITHDLEEALALGDALLILHHGQGQVQANPLAKVPLTTRREDARYYPAVAALRQEVEASWQE</sequence>
<dbReference type="SMART" id="SM00382">
    <property type="entry name" value="AAA"/>
    <property type="match status" value="1"/>
</dbReference>
<evidence type="ECO:0000256" key="2">
    <source>
        <dbReference type="ARBA" id="ARBA00022741"/>
    </source>
</evidence>
<dbReference type="Gene3D" id="3.40.50.300">
    <property type="entry name" value="P-loop containing nucleotide triphosphate hydrolases"/>
    <property type="match status" value="1"/>
</dbReference>
<organism evidence="5 6">
    <name type="scientific">Lacticaseibacillus suilingensis</name>
    <dbReference type="NCBI Taxonomy" id="2799577"/>
    <lineage>
        <taxon>Bacteria</taxon>
        <taxon>Bacillati</taxon>
        <taxon>Bacillota</taxon>
        <taxon>Bacilli</taxon>
        <taxon>Lactobacillales</taxon>
        <taxon>Lactobacillaceae</taxon>
        <taxon>Lacticaseibacillus</taxon>
    </lineage>
</organism>
<proteinExistence type="predicted"/>
<dbReference type="InterPro" id="IPR003439">
    <property type="entry name" value="ABC_transporter-like_ATP-bd"/>
</dbReference>
<evidence type="ECO:0000259" key="4">
    <source>
        <dbReference type="PROSITE" id="PS50893"/>
    </source>
</evidence>
<dbReference type="PANTHER" id="PTHR42781:SF4">
    <property type="entry name" value="SPERMIDINE_PUTRESCINE IMPORT ATP-BINDING PROTEIN POTA"/>
    <property type="match status" value="1"/>
</dbReference>
<dbReference type="PROSITE" id="PS00211">
    <property type="entry name" value="ABC_TRANSPORTER_1"/>
    <property type="match status" value="1"/>
</dbReference>
<dbReference type="PANTHER" id="PTHR42781">
    <property type="entry name" value="SPERMIDINE/PUTRESCINE IMPORT ATP-BINDING PROTEIN POTA"/>
    <property type="match status" value="1"/>
</dbReference>
<keyword evidence="3 5" id="KW-0067">ATP-binding</keyword>
<name>A0ABW4BIM1_9LACO</name>